<evidence type="ECO:0000256" key="1">
    <source>
        <dbReference type="SAM" id="Phobius"/>
    </source>
</evidence>
<proteinExistence type="predicted"/>
<reference evidence="2 3" key="1">
    <citation type="submission" date="2018-04" db="EMBL/GenBank/DDBJ databases">
        <title>Genome of Nocardioides gansuensis WSJ-1.</title>
        <authorList>
            <person name="Wu S."/>
            <person name="Wang G."/>
        </authorList>
    </citation>
    <scope>NUCLEOTIDE SEQUENCE [LARGE SCALE GENOMIC DNA]</scope>
    <source>
        <strain evidence="2 3">WSJ-1</strain>
    </source>
</reference>
<feature type="transmembrane region" description="Helical" evidence="1">
    <location>
        <begin position="199"/>
        <end position="217"/>
    </location>
</feature>
<name>A0A2T8F7V0_9ACTN</name>
<dbReference type="OrthoDB" id="9813172at2"/>
<evidence type="ECO:0000313" key="3">
    <source>
        <dbReference type="Proteomes" id="UP000246018"/>
    </source>
</evidence>
<dbReference type="EMBL" id="QDGZ01000007">
    <property type="protein sequence ID" value="PVG81780.1"/>
    <property type="molecule type" value="Genomic_DNA"/>
</dbReference>
<keyword evidence="1" id="KW-0812">Transmembrane</keyword>
<organism evidence="2 3">
    <name type="scientific">Nocardioides gansuensis</name>
    <dbReference type="NCBI Taxonomy" id="2138300"/>
    <lineage>
        <taxon>Bacteria</taxon>
        <taxon>Bacillati</taxon>
        <taxon>Actinomycetota</taxon>
        <taxon>Actinomycetes</taxon>
        <taxon>Propionibacteriales</taxon>
        <taxon>Nocardioidaceae</taxon>
        <taxon>Nocardioides</taxon>
    </lineage>
</organism>
<accession>A0A2T8F7V0</accession>
<dbReference type="RefSeq" id="WP_116573545.1">
    <property type="nucleotide sequence ID" value="NZ_QDGZ01000007.1"/>
</dbReference>
<feature type="transmembrane region" description="Helical" evidence="1">
    <location>
        <begin position="124"/>
        <end position="145"/>
    </location>
</feature>
<dbReference type="InterPro" id="IPR011737">
    <property type="entry name" value="CHP02206_TP0381"/>
</dbReference>
<evidence type="ECO:0000313" key="2">
    <source>
        <dbReference type="EMBL" id="PVG81780.1"/>
    </source>
</evidence>
<keyword evidence="1" id="KW-0472">Membrane</keyword>
<dbReference type="NCBIfam" id="TIGR02206">
    <property type="entry name" value="intg_mem_TP0381"/>
    <property type="match status" value="1"/>
</dbReference>
<comment type="caution">
    <text evidence="2">The sequence shown here is derived from an EMBL/GenBank/DDBJ whole genome shotgun (WGS) entry which is preliminary data.</text>
</comment>
<feature type="transmembrane region" description="Helical" evidence="1">
    <location>
        <begin position="12"/>
        <end position="32"/>
    </location>
</feature>
<keyword evidence="1" id="KW-1133">Transmembrane helix</keyword>
<sequence>MSADEFTPYDTSHLGAVAVMALGIVALLVAARRLDDPGDRLGKALAIAILATTLPLQALYFTAGYWNPQTTLPVQLCDLASLAAVYALWTHRWWATALTYYWGITLTSQAVITPDLATPFPDPVFLLFWAMHIGTIWAAVHLTWGRHVRPSWRGYRFAVVTTAVWAVAVFCLNVAAGTNYGYLNAKPSKPSVLDLLGPWPWYVAAEVVIILAVWALLTWPWERRVRPVERERVGTAGR</sequence>
<gene>
    <name evidence="2" type="ORF">DDE18_17590</name>
</gene>
<dbReference type="AlphaFoldDB" id="A0A2T8F7V0"/>
<dbReference type="Proteomes" id="UP000246018">
    <property type="component" value="Unassembled WGS sequence"/>
</dbReference>
<protein>
    <submittedName>
        <fullName evidence="2">TIGR02206 family membrane protein</fullName>
    </submittedName>
</protein>
<dbReference type="Pfam" id="PF14808">
    <property type="entry name" value="TMEM164"/>
    <property type="match status" value="1"/>
</dbReference>
<feature type="transmembrane region" description="Helical" evidence="1">
    <location>
        <begin position="44"/>
        <end position="66"/>
    </location>
</feature>
<keyword evidence="3" id="KW-1185">Reference proteome</keyword>
<feature type="transmembrane region" description="Helical" evidence="1">
    <location>
        <begin position="157"/>
        <end position="179"/>
    </location>
</feature>